<evidence type="ECO:0008006" key="11">
    <source>
        <dbReference type="Google" id="ProtNLM"/>
    </source>
</evidence>
<dbReference type="GO" id="GO:0051301">
    <property type="term" value="P:cell division"/>
    <property type="evidence" value="ECO:0007669"/>
    <property type="project" value="UniProtKB-KW"/>
</dbReference>
<feature type="region of interest" description="Disordered" evidence="8">
    <location>
        <begin position="305"/>
        <end position="325"/>
    </location>
</feature>
<evidence type="ECO:0000256" key="4">
    <source>
        <dbReference type="ARBA" id="ARBA00022618"/>
    </source>
</evidence>
<feature type="coiled-coil region" evidence="7">
    <location>
        <begin position="74"/>
        <end position="116"/>
    </location>
</feature>
<feature type="compositionally biased region" description="Low complexity" evidence="8">
    <location>
        <begin position="216"/>
        <end position="245"/>
    </location>
</feature>
<proteinExistence type="inferred from homology"/>
<evidence type="ECO:0000256" key="6">
    <source>
        <dbReference type="ARBA" id="ARBA00023306"/>
    </source>
</evidence>
<evidence type="ECO:0000256" key="3">
    <source>
        <dbReference type="ARBA" id="ARBA00022490"/>
    </source>
</evidence>
<accession>A0A3D2X9V7</accession>
<keyword evidence="5 7" id="KW-0175">Coiled coil</keyword>
<dbReference type="EMBL" id="DPVV01000437">
    <property type="protein sequence ID" value="HCL03305.1"/>
    <property type="molecule type" value="Genomic_DNA"/>
</dbReference>
<evidence type="ECO:0000256" key="7">
    <source>
        <dbReference type="SAM" id="Coils"/>
    </source>
</evidence>
<dbReference type="PANTHER" id="PTHR35794">
    <property type="entry name" value="CELL DIVISION PROTEIN DIVIVA"/>
    <property type="match status" value="1"/>
</dbReference>
<comment type="subcellular location">
    <subcellularLocation>
        <location evidence="1">Cytoplasm</location>
    </subcellularLocation>
</comment>
<name>A0A3D2X9V7_9FIRM</name>
<dbReference type="InterPro" id="IPR019933">
    <property type="entry name" value="DivIVA_domain"/>
</dbReference>
<dbReference type="GO" id="GO:0005737">
    <property type="term" value="C:cytoplasm"/>
    <property type="evidence" value="ECO:0007669"/>
    <property type="project" value="UniProtKB-SubCell"/>
</dbReference>
<dbReference type="PANTHER" id="PTHR35794:SF2">
    <property type="entry name" value="CELL DIVISION PROTEIN DIVIVA"/>
    <property type="match status" value="1"/>
</dbReference>
<sequence>MITPIEIQSKTFKSGGLGYDKKDVDSFLREVLLSYEQIYRENMEMKDKISVLTEGIQYYKTIEKTLQKALVLAEKTAEDTKAQAQVTAKNIENEARTRAQLIVADAKNELEHLHAQTIGLLQQYEKYKLQFKNLAAAQIELLQSECFDISLAKIETFVSLNKKDANVTKADNVDKYNESGKIEIASENNTDKKQIPPVATKSNKYDDRNGNKNHHINNNQNTNNNHNDNNNYNSNNKNHNVNKTNWQANSLGNKNHNFNNNKHSKKQYQNTEKDYTEALEQVSASSEEISLEEYNELMKVTYSHSEPVEDQQEEFSFINLEDDED</sequence>
<dbReference type="AlphaFoldDB" id="A0A3D2X9V7"/>
<dbReference type="Proteomes" id="UP000262969">
    <property type="component" value="Unassembled WGS sequence"/>
</dbReference>
<feature type="region of interest" description="Disordered" evidence="8">
    <location>
        <begin position="184"/>
        <end position="267"/>
    </location>
</feature>
<protein>
    <recommendedName>
        <fullName evidence="11">DivIVA family protein</fullName>
    </recommendedName>
</protein>
<evidence type="ECO:0000313" key="10">
    <source>
        <dbReference type="Proteomes" id="UP000262969"/>
    </source>
</evidence>
<organism evidence="9 10">
    <name type="scientific">Lachnoclostridium phytofermentans</name>
    <dbReference type="NCBI Taxonomy" id="66219"/>
    <lineage>
        <taxon>Bacteria</taxon>
        <taxon>Bacillati</taxon>
        <taxon>Bacillota</taxon>
        <taxon>Clostridia</taxon>
        <taxon>Lachnospirales</taxon>
        <taxon>Lachnospiraceae</taxon>
    </lineage>
</organism>
<comment type="caution">
    <text evidence="9">The sequence shown here is derived from an EMBL/GenBank/DDBJ whole genome shotgun (WGS) entry which is preliminary data.</text>
</comment>
<keyword evidence="6" id="KW-0131">Cell cycle</keyword>
<evidence type="ECO:0000256" key="8">
    <source>
        <dbReference type="SAM" id="MobiDB-lite"/>
    </source>
</evidence>
<keyword evidence="4" id="KW-0132">Cell division</keyword>
<dbReference type="Gene3D" id="6.10.250.660">
    <property type="match status" value="1"/>
</dbReference>
<evidence type="ECO:0000256" key="2">
    <source>
        <dbReference type="ARBA" id="ARBA00009008"/>
    </source>
</evidence>
<dbReference type="Pfam" id="PF05103">
    <property type="entry name" value="DivIVA"/>
    <property type="match status" value="1"/>
</dbReference>
<dbReference type="InterPro" id="IPR007793">
    <property type="entry name" value="DivIVA_fam"/>
</dbReference>
<gene>
    <name evidence="9" type="ORF">DHW61_13025</name>
</gene>
<comment type="similarity">
    <text evidence="2">Belongs to the DivIVA family.</text>
</comment>
<evidence type="ECO:0000256" key="1">
    <source>
        <dbReference type="ARBA" id="ARBA00004496"/>
    </source>
</evidence>
<evidence type="ECO:0000256" key="5">
    <source>
        <dbReference type="ARBA" id="ARBA00023054"/>
    </source>
</evidence>
<dbReference type="NCBIfam" id="TIGR03544">
    <property type="entry name" value="DivI1A_domain"/>
    <property type="match status" value="1"/>
</dbReference>
<reference evidence="9 10" key="1">
    <citation type="journal article" date="2018" name="Nat. Biotechnol.">
        <title>A standardized bacterial taxonomy based on genome phylogeny substantially revises the tree of life.</title>
        <authorList>
            <person name="Parks D.H."/>
            <person name="Chuvochina M."/>
            <person name="Waite D.W."/>
            <person name="Rinke C."/>
            <person name="Skarshewski A."/>
            <person name="Chaumeil P.A."/>
            <person name="Hugenholtz P."/>
        </authorList>
    </citation>
    <scope>NUCLEOTIDE SEQUENCE [LARGE SCALE GENOMIC DNA]</scope>
    <source>
        <strain evidence="9">UBA11728</strain>
    </source>
</reference>
<keyword evidence="3" id="KW-0963">Cytoplasm</keyword>
<evidence type="ECO:0000313" key="9">
    <source>
        <dbReference type="EMBL" id="HCL03305.1"/>
    </source>
</evidence>